<dbReference type="Proteomes" id="UP000789390">
    <property type="component" value="Unassembled WGS sequence"/>
</dbReference>
<protein>
    <submittedName>
        <fullName evidence="1">Uncharacterized protein</fullName>
    </submittedName>
</protein>
<gene>
    <name evidence="1" type="ORF">DGAL_LOCUS3085</name>
</gene>
<dbReference type="EMBL" id="CAKKLH010000046">
    <property type="protein sequence ID" value="CAH0100797.1"/>
    <property type="molecule type" value="Genomic_DNA"/>
</dbReference>
<keyword evidence="2" id="KW-1185">Reference proteome</keyword>
<reference evidence="1" key="1">
    <citation type="submission" date="2021-11" db="EMBL/GenBank/DDBJ databases">
        <authorList>
            <person name="Schell T."/>
        </authorList>
    </citation>
    <scope>NUCLEOTIDE SEQUENCE</scope>
    <source>
        <strain evidence="1">M5</strain>
    </source>
</reference>
<sequence length="90" mass="10297">MLCELPHYNEIALIEAAKESTLLLIHKVTQVQFHQWLRELGERAVFRLSRRNNTEVGVLILQNQHLVLLLMALGPKDVSRVLLGPLSPYT</sequence>
<accession>A0A8J2RIZ1</accession>
<organism evidence="1 2">
    <name type="scientific">Daphnia galeata</name>
    <dbReference type="NCBI Taxonomy" id="27404"/>
    <lineage>
        <taxon>Eukaryota</taxon>
        <taxon>Metazoa</taxon>
        <taxon>Ecdysozoa</taxon>
        <taxon>Arthropoda</taxon>
        <taxon>Crustacea</taxon>
        <taxon>Branchiopoda</taxon>
        <taxon>Diplostraca</taxon>
        <taxon>Cladocera</taxon>
        <taxon>Anomopoda</taxon>
        <taxon>Daphniidae</taxon>
        <taxon>Daphnia</taxon>
    </lineage>
</organism>
<evidence type="ECO:0000313" key="1">
    <source>
        <dbReference type="EMBL" id="CAH0100797.1"/>
    </source>
</evidence>
<name>A0A8J2RIZ1_9CRUS</name>
<comment type="caution">
    <text evidence="1">The sequence shown here is derived from an EMBL/GenBank/DDBJ whole genome shotgun (WGS) entry which is preliminary data.</text>
</comment>
<dbReference type="AlphaFoldDB" id="A0A8J2RIZ1"/>
<dbReference type="OrthoDB" id="1911237at2759"/>
<proteinExistence type="predicted"/>
<evidence type="ECO:0000313" key="2">
    <source>
        <dbReference type="Proteomes" id="UP000789390"/>
    </source>
</evidence>